<dbReference type="Pfam" id="PF00117">
    <property type="entry name" value="GATase"/>
    <property type="match status" value="1"/>
</dbReference>
<reference evidence="2 3" key="1">
    <citation type="journal article" date="2014" name="World J. Microbiol. Biotechnol.">
        <title>Biodiversity and physiological characteristics of Antarctic and Arctic lichens-associated bacteria.</title>
        <authorList>
            <person name="Lee Y.M."/>
            <person name="Kim E.H."/>
            <person name="Lee H.K."/>
            <person name="Hong S.G."/>
        </authorList>
    </citation>
    <scope>NUCLEOTIDE SEQUENCE [LARGE SCALE GENOMIC DNA]</scope>
    <source>
        <strain evidence="2 3">PAMC 26569</strain>
    </source>
</reference>
<dbReference type="SUPFAM" id="SSF52317">
    <property type="entry name" value="Class I glutamine amidotransferase-like"/>
    <property type="match status" value="1"/>
</dbReference>
<name>A0A6M8HQY9_9PROT</name>
<organism evidence="2 3">
    <name type="scientific">Lichenicola cladoniae</name>
    <dbReference type="NCBI Taxonomy" id="1484109"/>
    <lineage>
        <taxon>Bacteria</taxon>
        <taxon>Pseudomonadati</taxon>
        <taxon>Pseudomonadota</taxon>
        <taxon>Alphaproteobacteria</taxon>
        <taxon>Acetobacterales</taxon>
        <taxon>Acetobacteraceae</taxon>
        <taxon>Lichenicola</taxon>
    </lineage>
</organism>
<keyword evidence="2" id="KW-0315">Glutamine amidotransferase</keyword>
<feature type="domain" description="Glutamine amidotransferase" evidence="1">
    <location>
        <begin position="47"/>
        <end position="208"/>
    </location>
</feature>
<keyword evidence="3" id="KW-1185">Reference proteome</keyword>
<dbReference type="GO" id="GO:0016740">
    <property type="term" value="F:transferase activity"/>
    <property type="evidence" value="ECO:0007669"/>
    <property type="project" value="UniProtKB-KW"/>
</dbReference>
<evidence type="ECO:0000259" key="1">
    <source>
        <dbReference type="Pfam" id="PF00117"/>
    </source>
</evidence>
<dbReference type="InterPro" id="IPR029062">
    <property type="entry name" value="Class_I_gatase-like"/>
</dbReference>
<evidence type="ECO:0000313" key="2">
    <source>
        <dbReference type="EMBL" id="QKE90893.1"/>
    </source>
</evidence>
<dbReference type="Gene3D" id="3.40.50.880">
    <property type="match status" value="1"/>
</dbReference>
<dbReference type="RefSeq" id="WP_171836616.1">
    <property type="nucleotide sequence ID" value="NZ_CP053708.1"/>
</dbReference>
<accession>A0A6M8HQY9</accession>
<dbReference type="GO" id="GO:0005829">
    <property type="term" value="C:cytosol"/>
    <property type="evidence" value="ECO:0007669"/>
    <property type="project" value="TreeGrafter"/>
</dbReference>
<dbReference type="InterPro" id="IPR044992">
    <property type="entry name" value="ChyE-like"/>
</dbReference>
<dbReference type="InterPro" id="IPR017926">
    <property type="entry name" value="GATASE"/>
</dbReference>
<evidence type="ECO:0000313" key="3">
    <source>
        <dbReference type="Proteomes" id="UP000500767"/>
    </source>
</evidence>
<keyword evidence="2" id="KW-0808">Transferase</keyword>
<gene>
    <name evidence="2" type="ORF">HN018_13355</name>
</gene>
<protein>
    <submittedName>
        <fullName evidence="2">Type 1 glutamine amidotransferase</fullName>
    </submittedName>
</protein>
<dbReference type="PANTHER" id="PTHR42695:SF5">
    <property type="entry name" value="GLUTAMINE AMIDOTRANSFERASE YLR126C-RELATED"/>
    <property type="match status" value="1"/>
</dbReference>
<dbReference type="KEGG" id="lck:HN018_13355"/>
<sequence length="286" mass="30829">MDTPLRLLVAESESAEARAARRATVGRTSGESYIATLRSIAPGAVCDIVRPHEIGAEATPPHALGDYDAVFLSGSPMHVYEDTSETRRQLAFMRAVFASGTPSFGSCAGLQVAVAAAGGTVGKAARHEIGFARRITATATGQGHPLLSGRPASWDALSIHSDRVETLPPGASLLAGNAICPVQAVEIRLDRGIFWGVQYHPELTLAEIAAAMRRQSDDLLQQGVARDEDEVEHQAALLDALDEAPVRRDLKWRLGVNDEITETARRQRELRNFLERLVLPVRASRG</sequence>
<dbReference type="PANTHER" id="PTHR42695">
    <property type="entry name" value="GLUTAMINE AMIDOTRANSFERASE YLR126C-RELATED"/>
    <property type="match status" value="1"/>
</dbReference>
<proteinExistence type="predicted"/>
<dbReference type="AlphaFoldDB" id="A0A6M8HQY9"/>
<dbReference type="EMBL" id="CP053708">
    <property type="protein sequence ID" value="QKE90893.1"/>
    <property type="molecule type" value="Genomic_DNA"/>
</dbReference>
<dbReference type="PROSITE" id="PS51273">
    <property type="entry name" value="GATASE_TYPE_1"/>
    <property type="match status" value="1"/>
</dbReference>
<dbReference type="CDD" id="cd01741">
    <property type="entry name" value="GATase1_1"/>
    <property type="match status" value="1"/>
</dbReference>
<dbReference type="Proteomes" id="UP000500767">
    <property type="component" value="Chromosome"/>
</dbReference>